<protein>
    <recommendedName>
        <fullName evidence="8">Exonuclease domain-containing protein</fullName>
    </recommendedName>
</protein>
<evidence type="ECO:0000256" key="3">
    <source>
        <dbReference type="ARBA" id="ARBA00022722"/>
    </source>
</evidence>
<organism evidence="9 10">
    <name type="scientific">Neodothiora populina</name>
    <dbReference type="NCBI Taxonomy" id="2781224"/>
    <lineage>
        <taxon>Eukaryota</taxon>
        <taxon>Fungi</taxon>
        <taxon>Dikarya</taxon>
        <taxon>Ascomycota</taxon>
        <taxon>Pezizomycotina</taxon>
        <taxon>Dothideomycetes</taxon>
        <taxon>Dothideomycetidae</taxon>
        <taxon>Dothideales</taxon>
        <taxon>Dothioraceae</taxon>
        <taxon>Neodothiora</taxon>
    </lineage>
</organism>
<feature type="compositionally biased region" description="Acidic residues" evidence="7">
    <location>
        <begin position="45"/>
        <end position="56"/>
    </location>
</feature>
<dbReference type="PANTHER" id="PTHR12801:SF115">
    <property type="entry name" value="FI18136P1-RELATED"/>
    <property type="match status" value="1"/>
</dbReference>
<feature type="region of interest" description="Disordered" evidence="7">
    <location>
        <begin position="251"/>
        <end position="273"/>
    </location>
</feature>
<evidence type="ECO:0000256" key="5">
    <source>
        <dbReference type="ARBA" id="ARBA00022839"/>
    </source>
</evidence>
<dbReference type="InterPro" id="IPR047021">
    <property type="entry name" value="REXO1/3/4-like"/>
</dbReference>
<feature type="region of interest" description="Disordered" evidence="7">
    <location>
        <begin position="1"/>
        <end position="97"/>
    </location>
</feature>
<dbReference type="Gene3D" id="3.30.420.10">
    <property type="entry name" value="Ribonuclease H-like superfamily/Ribonuclease H"/>
    <property type="match status" value="1"/>
</dbReference>
<feature type="compositionally biased region" description="Basic and acidic residues" evidence="7">
    <location>
        <begin position="167"/>
        <end position="181"/>
    </location>
</feature>
<reference evidence="9 10" key="1">
    <citation type="submission" date="2024-07" db="EMBL/GenBank/DDBJ databases">
        <title>Draft sequence of the Neodothiora populina.</title>
        <authorList>
            <person name="Drown D.D."/>
            <person name="Schuette U.S."/>
            <person name="Buechlein A.B."/>
            <person name="Rusch D.R."/>
            <person name="Winton L.W."/>
            <person name="Adams G.A."/>
        </authorList>
    </citation>
    <scope>NUCLEOTIDE SEQUENCE [LARGE SCALE GENOMIC DNA]</scope>
    <source>
        <strain evidence="9 10">CPC 39397</strain>
    </source>
</reference>
<dbReference type="Proteomes" id="UP001562354">
    <property type="component" value="Unassembled WGS sequence"/>
</dbReference>
<dbReference type="InterPro" id="IPR012337">
    <property type="entry name" value="RNaseH-like_sf"/>
</dbReference>
<keyword evidence="3" id="KW-0540">Nuclease</keyword>
<dbReference type="SUPFAM" id="SSF53098">
    <property type="entry name" value="Ribonuclease H-like"/>
    <property type="match status" value="1"/>
</dbReference>
<accession>A0ABR3P4F8</accession>
<dbReference type="SMART" id="SM00479">
    <property type="entry name" value="EXOIII"/>
    <property type="match status" value="1"/>
</dbReference>
<evidence type="ECO:0000256" key="2">
    <source>
        <dbReference type="ARBA" id="ARBA00006357"/>
    </source>
</evidence>
<feature type="region of interest" description="Disordered" evidence="7">
    <location>
        <begin position="161"/>
        <end position="192"/>
    </location>
</feature>
<dbReference type="CDD" id="cd06145">
    <property type="entry name" value="REX1_like"/>
    <property type="match status" value="1"/>
</dbReference>
<name>A0ABR3P4F8_9PEZI</name>
<evidence type="ECO:0000256" key="1">
    <source>
        <dbReference type="ARBA" id="ARBA00004123"/>
    </source>
</evidence>
<dbReference type="InterPro" id="IPR034922">
    <property type="entry name" value="REX1-like_exo"/>
</dbReference>
<comment type="caution">
    <text evidence="9">The sequence shown here is derived from an EMBL/GenBank/DDBJ whole genome shotgun (WGS) entry which is preliminary data.</text>
</comment>
<comment type="subcellular location">
    <subcellularLocation>
        <location evidence="1">Nucleus</location>
    </subcellularLocation>
</comment>
<feature type="compositionally biased region" description="Gly residues" evidence="7">
    <location>
        <begin position="72"/>
        <end position="81"/>
    </location>
</feature>
<sequence length="757" mass="84396">MGRGDSFSRGEKRKRDAKEGSELMGLGATIERLTGASSTTPKPDDGDDDDDDDDDDKTAVQNGKRPLDATNDGGGGGGGGQWQTVERRNKRQKKETANYPAITHSASARLQSFVKIGDLQNLVLYLLADGNGPQWISVRHKKEIERVVCLLVPGLEADMFNGNISLDRPDQDRAEQKKTESTEDETNTSDKPLKKVKLNISPDDYYPTKLVPDKLPAPLVPLADIFPHIWPIKTPGEHNRMHSPLHSMLNAPLPKSKEDKKIKGPKPPIVSRDFQSKRTPVTEYIATKEELADNGFSIHPAYLKTQEERDYEAARRYKACRSPEDGWIDLPPDMTDMTDATVHFSEIEAGSMTAGRNVLFLDCEMVTTTEDRFALARLSLLSWDGEVVMDELVQPPDPVKDYLTQYSGISKEMLDPVTTTLSDMQQKLKTILTPRTILAGHSLDSDLRALKISFPFIIDTTLLYPHPKGAPQKSSLKWLTQKYLSREIQNRGPKGHDSIEDARACLDLVKQKCEKGKSWGTSEATGESIFKRLSRCSNLDDNDNKTAERTSALIDWGDPKKGYGANAHVSIPCENDDDVVAGIRTAILGSAHSSLSDSEISDAVQRDIPQRGVDFIWARLRELEALRGWWNKSKTADATERLARVIQNNDTADSEAVNEDENNKNNTSKLAQAVSSTISKISRIYESLPPKTAFIIYSGSGDPCELRRLQEMHAEFKRQYATKKWDELDVQWTDVEEQKLRNAATKARSGVGFVCVK</sequence>
<evidence type="ECO:0000259" key="8">
    <source>
        <dbReference type="SMART" id="SM00479"/>
    </source>
</evidence>
<evidence type="ECO:0000256" key="4">
    <source>
        <dbReference type="ARBA" id="ARBA00022801"/>
    </source>
</evidence>
<evidence type="ECO:0000256" key="7">
    <source>
        <dbReference type="SAM" id="MobiDB-lite"/>
    </source>
</evidence>
<dbReference type="GeneID" id="95979911"/>
<evidence type="ECO:0000256" key="6">
    <source>
        <dbReference type="ARBA" id="ARBA00023242"/>
    </source>
</evidence>
<evidence type="ECO:0000313" key="10">
    <source>
        <dbReference type="Proteomes" id="UP001562354"/>
    </source>
</evidence>
<feature type="compositionally biased region" description="Basic and acidic residues" evidence="7">
    <location>
        <begin position="1"/>
        <end position="21"/>
    </location>
</feature>
<proteinExistence type="inferred from homology"/>
<keyword evidence="4" id="KW-0378">Hydrolase</keyword>
<comment type="similarity">
    <text evidence="2">Belongs to the REXO1/REXO3 family.</text>
</comment>
<dbReference type="Pfam" id="PF00929">
    <property type="entry name" value="RNase_T"/>
    <property type="match status" value="1"/>
</dbReference>
<dbReference type="InterPro" id="IPR036397">
    <property type="entry name" value="RNaseH_sf"/>
</dbReference>
<feature type="domain" description="Exonuclease" evidence="8">
    <location>
        <begin position="357"/>
        <end position="518"/>
    </location>
</feature>
<evidence type="ECO:0000313" key="9">
    <source>
        <dbReference type="EMBL" id="KAL1297657.1"/>
    </source>
</evidence>
<gene>
    <name evidence="9" type="ORF">AAFC00_006212</name>
</gene>
<dbReference type="PANTHER" id="PTHR12801">
    <property type="entry name" value="RNA EXONUCLEASE REXO1 / RECO3 FAMILY MEMBER-RELATED"/>
    <property type="match status" value="1"/>
</dbReference>
<dbReference type="EMBL" id="JBFMKM010000014">
    <property type="protein sequence ID" value="KAL1297657.1"/>
    <property type="molecule type" value="Genomic_DNA"/>
</dbReference>
<dbReference type="InterPro" id="IPR013520">
    <property type="entry name" value="Ribonucl_H"/>
</dbReference>
<keyword evidence="6" id="KW-0539">Nucleus</keyword>
<keyword evidence="5" id="KW-0269">Exonuclease</keyword>
<dbReference type="RefSeq" id="XP_069197339.1">
    <property type="nucleotide sequence ID" value="XM_069346128.1"/>
</dbReference>
<keyword evidence="10" id="KW-1185">Reference proteome</keyword>